<gene>
    <name evidence="3" type="ORF">BST11_18905</name>
</gene>
<proteinExistence type="predicted"/>
<protein>
    <recommendedName>
        <fullName evidence="2">DUF732 domain-containing protein</fullName>
    </recommendedName>
</protein>
<keyword evidence="1" id="KW-0732">Signal</keyword>
<dbReference type="Proteomes" id="UP000192319">
    <property type="component" value="Unassembled WGS sequence"/>
</dbReference>
<name>A0ABX3R5J3_9MYCO</name>
<evidence type="ECO:0000313" key="4">
    <source>
        <dbReference type="Proteomes" id="UP000192319"/>
    </source>
</evidence>
<dbReference type="RefSeq" id="WP_083139407.1">
    <property type="nucleotide sequence ID" value="NZ_MVHD01000037.1"/>
</dbReference>
<dbReference type="EMBL" id="MVHD01000037">
    <property type="protein sequence ID" value="OQZ89213.1"/>
    <property type="molecule type" value="Genomic_DNA"/>
</dbReference>
<keyword evidence="4" id="KW-1185">Reference proteome</keyword>
<feature type="signal peptide" evidence="1">
    <location>
        <begin position="1"/>
        <end position="19"/>
    </location>
</feature>
<feature type="chain" id="PRO_5046483286" description="DUF732 domain-containing protein" evidence="1">
    <location>
        <begin position="20"/>
        <end position="108"/>
    </location>
</feature>
<comment type="caution">
    <text evidence="3">The sequence shown here is derived from an EMBL/GenBank/DDBJ whole genome shotgun (WGS) entry which is preliminary data.</text>
</comment>
<organism evidence="3 4">
    <name type="scientific">Mycobacterium alsense</name>
    <dbReference type="NCBI Taxonomy" id="324058"/>
    <lineage>
        <taxon>Bacteria</taxon>
        <taxon>Bacillati</taxon>
        <taxon>Actinomycetota</taxon>
        <taxon>Actinomycetes</taxon>
        <taxon>Mycobacteriales</taxon>
        <taxon>Mycobacteriaceae</taxon>
        <taxon>Mycobacterium</taxon>
    </lineage>
</organism>
<dbReference type="PROSITE" id="PS51318">
    <property type="entry name" value="TAT"/>
    <property type="match status" value="1"/>
</dbReference>
<evidence type="ECO:0000256" key="1">
    <source>
        <dbReference type="SAM" id="SignalP"/>
    </source>
</evidence>
<accession>A0ABX3R5J3</accession>
<feature type="domain" description="DUF732" evidence="2">
    <location>
        <begin position="35"/>
        <end position="104"/>
    </location>
</feature>
<dbReference type="Pfam" id="PF05305">
    <property type="entry name" value="DUF732"/>
    <property type="match status" value="1"/>
</dbReference>
<evidence type="ECO:0000259" key="2">
    <source>
        <dbReference type="Pfam" id="PF05305"/>
    </source>
</evidence>
<dbReference type="InterPro" id="IPR007969">
    <property type="entry name" value="DUF732"/>
</dbReference>
<dbReference type="InterPro" id="IPR006311">
    <property type="entry name" value="TAT_signal"/>
</dbReference>
<sequence>MASVRAALLAALLAGPAAAVAPLAATPPAAHADAADDAFLAALHAKGIYFGSPQQAIISGHEVCDELDIGKTPNQVAQSVMSNTDLDGFHAGYFVGASIRAYCPRHAS</sequence>
<evidence type="ECO:0000313" key="3">
    <source>
        <dbReference type="EMBL" id="OQZ89213.1"/>
    </source>
</evidence>
<reference evidence="3 4" key="1">
    <citation type="submission" date="2017-02" db="EMBL/GenBank/DDBJ databases">
        <title>The new phylogeny of genus Mycobacterium.</title>
        <authorList>
            <person name="Tortoli E."/>
            <person name="Trovato A."/>
            <person name="Cirillo D.M."/>
        </authorList>
    </citation>
    <scope>NUCLEOTIDE SEQUENCE [LARGE SCALE GENOMIC DNA]</scope>
    <source>
        <strain evidence="3 4">DSM 45230</strain>
    </source>
</reference>